<name>A0A2M6WEX5_9BACT</name>
<organism evidence="7 8">
    <name type="scientific">Candidatus Kaiserbacteria bacterium CG10_big_fil_rev_8_21_14_0_10_49_17</name>
    <dbReference type="NCBI Taxonomy" id="1974609"/>
    <lineage>
        <taxon>Bacteria</taxon>
        <taxon>Candidatus Kaiseribacteriota</taxon>
    </lineage>
</organism>
<sequence length="97" mass="10734">MSSRMRVTRSHRNNRRSHHALVDARLSVCGNCNATHLRHRVCGNCGQYRGRIVVDVAAAAEKKAAKAEARKEALREAGIEDSKTPAPEEEVKASQEK</sequence>
<dbReference type="Proteomes" id="UP000228809">
    <property type="component" value="Unassembled WGS sequence"/>
</dbReference>
<dbReference type="PANTHER" id="PTHR35534:SF1">
    <property type="entry name" value="LARGE RIBOSOMAL SUBUNIT PROTEIN BL32"/>
    <property type="match status" value="1"/>
</dbReference>
<dbReference type="GO" id="GO:0003735">
    <property type="term" value="F:structural constituent of ribosome"/>
    <property type="evidence" value="ECO:0007669"/>
    <property type="project" value="InterPro"/>
</dbReference>
<evidence type="ECO:0000256" key="1">
    <source>
        <dbReference type="ARBA" id="ARBA00008560"/>
    </source>
</evidence>
<evidence type="ECO:0000256" key="4">
    <source>
        <dbReference type="ARBA" id="ARBA00035178"/>
    </source>
</evidence>
<evidence type="ECO:0000256" key="6">
    <source>
        <dbReference type="SAM" id="MobiDB-lite"/>
    </source>
</evidence>
<dbReference type="SUPFAM" id="SSF57829">
    <property type="entry name" value="Zn-binding ribosomal proteins"/>
    <property type="match status" value="1"/>
</dbReference>
<gene>
    <name evidence="5" type="primary">rpmF</name>
    <name evidence="7" type="ORF">COU17_00930</name>
</gene>
<feature type="compositionally biased region" description="Basic and acidic residues" evidence="6">
    <location>
        <begin position="62"/>
        <end position="83"/>
    </location>
</feature>
<feature type="region of interest" description="Disordered" evidence="6">
    <location>
        <begin position="62"/>
        <end position="97"/>
    </location>
</feature>
<dbReference type="InterPro" id="IPR002677">
    <property type="entry name" value="Ribosomal_bL32"/>
</dbReference>
<keyword evidence="2 5" id="KW-0689">Ribosomal protein</keyword>
<dbReference type="PANTHER" id="PTHR35534">
    <property type="entry name" value="50S RIBOSOMAL PROTEIN L32"/>
    <property type="match status" value="1"/>
</dbReference>
<comment type="caution">
    <text evidence="7">The sequence shown here is derived from an EMBL/GenBank/DDBJ whole genome shotgun (WGS) entry which is preliminary data.</text>
</comment>
<dbReference type="GO" id="GO:0015934">
    <property type="term" value="C:large ribosomal subunit"/>
    <property type="evidence" value="ECO:0007669"/>
    <property type="project" value="InterPro"/>
</dbReference>
<evidence type="ECO:0000256" key="3">
    <source>
        <dbReference type="ARBA" id="ARBA00023274"/>
    </source>
</evidence>
<dbReference type="AlphaFoldDB" id="A0A2M6WEX5"/>
<dbReference type="GO" id="GO:0006412">
    <property type="term" value="P:translation"/>
    <property type="evidence" value="ECO:0007669"/>
    <property type="project" value="UniProtKB-UniRule"/>
</dbReference>
<evidence type="ECO:0000256" key="5">
    <source>
        <dbReference type="HAMAP-Rule" id="MF_00340"/>
    </source>
</evidence>
<dbReference type="InterPro" id="IPR011332">
    <property type="entry name" value="Ribosomal_zn-bd"/>
</dbReference>
<evidence type="ECO:0000313" key="7">
    <source>
        <dbReference type="EMBL" id="PIT91342.1"/>
    </source>
</evidence>
<dbReference type="Pfam" id="PF01783">
    <property type="entry name" value="Ribosomal_L32p"/>
    <property type="match status" value="1"/>
</dbReference>
<evidence type="ECO:0000313" key="8">
    <source>
        <dbReference type="Proteomes" id="UP000228809"/>
    </source>
</evidence>
<dbReference type="InterPro" id="IPR044957">
    <property type="entry name" value="Ribosomal_bL32_bact"/>
</dbReference>
<accession>A0A2M6WEX5</accession>
<proteinExistence type="inferred from homology"/>
<protein>
    <recommendedName>
        <fullName evidence="4 5">Large ribosomal subunit protein bL32</fullName>
    </recommendedName>
</protein>
<dbReference type="EMBL" id="PFBJ01000004">
    <property type="protein sequence ID" value="PIT91342.1"/>
    <property type="molecule type" value="Genomic_DNA"/>
</dbReference>
<evidence type="ECO:0000256" key="2">
    <source>
        <dbReference type="ARBA" id="ARBA00022980"/>
    </source>
</evidence>
<dbReference type="HAMAP" id="MF_00340">
    <property type="entry name" value="Ribosomal_bL32"/>
    <property type="match status" value="1"/>
</dbReference>
<comment type="similarity">
    <text evidence="1 5">Belongs to the bacterial ribosomal protein bL32 family.</text>
</comment>
<dbReference type="NCBIfam" id="TIGR01031">
    <property type="entry name" value="rpmF_bact"/>
    <property type="match status" value="1"/>
</dbReference>
<reference evidence="8" key="1">
    <citation type="submission" date="2017-09" db="EMBL/GenBank/DDBJ databases">
        <title>Depth-based differentiation of microbial function through sediment-hosted aquifers and enrichment of novel symbionts in the deep terrestrial subsurface.</title>
        <authorList>
            <person name="Probst A.J."/>
            <person name="Ladd B."/>
            <person name="Jarett J.K."/>
            <person name="Geller-Mcgrath D.E."/>
            <person name="Sieber C.M.K."/>
            <person name="Emerson J.B."/>
            <person name="Anantharaman K."/>
            <person name="Thomas B.C."/>
            <person name="Malmstrom R."/>
            <person name="Stieglmeier M."/>
            <person name="Klingl A."/>
            <person name="Woyke T."/>
            <person name="Ryan C.M."/>
            <person name="Banfield J.F."/>
        </authorList>
    </citation>
    <scope>NUCLEOTIDE SEQUENCE [LARGE SCALE GENOMIC DNA]</scope>
</reference>
<keyword evidence="3 5" id="KW-0687">Ribonucleoprotein</keyword>